<dbReference type="Proteomes" id="UP000199306">
    <property type="component" value="Unassembled WGS sequence"/>
</dbReference>
<reference evidence="2 3" key="1">
    <citation type="submission" date="2016-10" db="EMBL/GenBank/DDBJ databases">
        <authorList>
            <person name="de Groot N.N."/>
        </authorList>
    </citation>
    <scope>NUCLEOTIDE SEQUENCE [LARGE SCALE GENOMIC DNA]</scope>
    <source>
        <strain evidence="3">E92,LMG 26720,CCM 7988</strain>
    </source>
</reference>
<dbReference type="AlphaFoldDB" id="A0A1I5QC32"/>
<proteinExistence type="predicted"/>
<keyword evidence="1" id="KW-0732">Signal</keyword>
<sequence>MEKICKMCKVLFLGIFIVNNAFAQQLTARASDPIEKNEILSAKEVKQLEKEIKSLTKNAQALALKVRNAEFGPGDQDEQQESENPFEKKKVISKSYSVDAKDKLSINNQHGEVKIELWSKNEIKVDVTITGYANSEKKAQELINGVDIKEQRDGDMISLKTLIESENGGNWGGNWNWSWKSRGDEKSNGKRGVEINYMIYMPKTNALIVANRYGSTKIPTFSAPLKISSNYGSFTCDKLSGGDKNIQVQYGSGNIKQMDDGVLNVAYSSLGIDKADNLHLTNNYGSMNLHDVNNLDANIQYSSGKIGVIRESGKIYISYSDGVQLTEMPKTLKSLDIKSNYTSVKLPVNGDCNADFDVTINYANFRIPEGKATFSVNSDNDSDENGKMGWKSTKIYKGKIGKGAGTKIVIRSNYGGVKFTDN</sequence>
<feature type="chain" id="PRO_5011733908" evidence="1">
    <location>
        <begin position="24"/>
        <end position="422"/>
    </location>
</feature>
<gene>
    <name evidence="2" type="ORF">SAMN04515674_103121</name>
</gene>
<accession>A0A1I5QC32</accession>
<evidence type="ECO:0000313" key="3">
    <source>
        <dbReference type="Proteomes" id="UP000199306"/>
    </source>
</evidence>
<evidence type="ECO:0000313" key="2">
    <source>
        <dbReference type="EMBL" id="SFP43864.1"/>
    </source>
</evidence>
<dbReference type="EMBL" id="FOXH01000003">
    <property type="protein sequence ID" value="SFP43864.1"/>
    <property type="molecule type" value="Genomic_DNA"/>
</dbReference>
<dbReference type="STRING" id="1079859.SAMN04515674_103121"/>
<name>A0A1I5QC32_9BACT</name>
<evidence type="ECO:0000256" key="1">
    <source>
        <dbReference type="SAM" id="SignalP"/>
    </source>
</evidence>
<dbReference type="OrthoDB" id="1117657at2"/>
<protein>
    <submittedName>
        <fullName evidence="2">Putative adhesin</fullName>
    </submittedName>
</protein>
<organism evidence="2 3">
    <name type="scientific">Pseudarcicella hirudinis</name>
    <dbReference type="NCBI Taxonomy" id="1079859"/>
    <lineage>
        <taxon>Bacteria</taxon>
        <taxon>Pseudomonadati</taxon>
        <taxon>Bacteroidota</taxon>
        <taxon>Cytophagia</taxon>
        <taxon>Cytophagales</taxon>
        <taxon>Flectobacillaceae</taxon>
        <taxon>Pseudarcicella</taxon>
    </lineage>
</organism>
<keyword evidence="3" id="KW-1185">Reference proteome</keyword>
<feature type="signal peptide" evidence="1">
    <location>
        <begin position="1"/>
        <end position="23"/>
    </location>
</feature>
<dbReference type="RefSeq" id="WP_092014015.1">
    <property type="nucleotide sequence ID" value="NZ_FOXH01000003.1"/>
</dbReference>